<evidence type="ECO:0000313" key="9">
    <source>
        <dbReference type="EMBL" id="EEF30977.1"/>
    </source>
</evidence>
<dbReference type="AlphaFoldDB" id="B9SZH4"/>
<dbReference type="SUPFAM" id="SSF103481">
    <property type="entry name" value="Multidrug resistance efflux transporter EmrE"/>
    <property type="match status" value="2"/>
</dbReference>
<feature type="chain" id="PRO_5002892177" description="WAT1-related protein" evidence="7">
    <location>
        <begin position="26"/>
        <end position="356"/>
    </location>
</feature>
<dbReference type="GO" id="GO:0005886">
    <property type="term" value="C:plasma membrane"/>
    <property type="evidence" value="ECO:0000318"/>
    <property type="project" value="GO_Central"/>
</dbReference>
<organism evidence="9 10">
    <name type="scientific">Ricinus communis</name>
    <name type="common">Castor bean</name>
    <dbReference type="NCBI Taxonomy" id="3988"/>
    <lineage>
        <taxon>Eukaryota</taxon>
        <taxon>Viridiplantae</taxon>
        <taxon>Streptophyta</taxon>
        <taxon>Embryophyta</taxon>
        <taxon>Tracheophyta</taxon>
        <taxon>Spermatophyta</taxon>
        <taxon>Magnoliopsida</taxon>
        <taxon>eudicotyledons</taxon>
        <taxon>Gunneridae</taxon>
        <taxon>Pentapetalae</taxon>
        <taxon>rosids</taxon>
        <taxon>fabids</taxon>
        <taxon>Malpighiales</taxon>
        <taxon>Euphorbiaceae</taxon>
        <taxon>Acalyphoideae</taxon>
        <taxon>Acalypheae</taxon>
        <taxon>Ricinus</taxon>
    </lineage>
</organism>
<feature type="transmembrane region" description="Helical" evidence="6">
    <location>
        <begin position="213"/>
        <end position="235"/>
    </location>
</feature>
<keyword evidence="3 6" id="KW-0812">Transmembrane</keyword>
<evidence type="ECO:0000313" key="10">
    <source>
        <dbReference type="Proteomes" id="UP000008311"/>
    </source>
</evidence>
<feature type="transmembrane region" description="Helical" evidence="6">
    <location>
        <begin position="304"/>
        <end position="322"/>
    </location>
</feature>
<dbReference type="InParanoid" id="B9SZH4"/>
<dbReference type="InterPro" id="IPR037185">
    <property type="entry name" value="EmrE-like"/>
</dbReference>
<comment type="similarity">
    <text evidence="2 6">Belongs to the drug/metabolite transporter (DMT) superfamily. Plant drug/metabolite exporter (P-DME) (TC 2.A.7.4) family.</text>
</comment>
<dbReference type="eggNOG" id="ENOG502RI0X">
    <property type="taxonomic scope" value="Eukaryota"/>
</dbReference>
<keyword evidence="10" id="KW-1185">Reference proteome</keyword>
<evidence type="ECO:0000256" key="5">
    <source>
        <dbReference type="ARBA" id="ARBA00023136"/>
    </source>
</evidence>
<feature type="transmembrane region" description="Helical" evidence="6">
    <location>
        <begin position="278"/>
        <end position="298"/>
    </location>
</feature>
<feature type="transmembrane region" description="Helical" evidence="6">
    <location>
        <begin position="103"/>
        <end position="123"/>
    </location>
</feature>
<feature type="domain" description="EamA" evidence="8">
    <location>
        <begin position="182"/>
        <end position="321"/>
    </location>
</feature>
<dbReference type="InterPro" id="IPR030184">
    <property type="entry name" value="WAT1-related"/>
</dbReference>
<name>B9SZH4_RICCO</name>
<accession>B9SZH4</accession>
<feature type="transmembrane region" description="Helical" evidence="6">
    <location>
        <begin position="135"/>
        <end position="155"/>
    </location>
</feature>
<evidence type="ECO:0000256" key="2">
    <source>
        <dbReference type="ARBA" id="ARBA00007635"/>
    </source>
</evidence>
<dbReference type="STRING" id="3988.B9SZH4"/>
<gene>
    <name evidence="9" type="ORF">RCOM_0393170</name>
</gene>
<dbReference type="InterPro" id="IPR000620">
    <property type="entry name" value="EamA_dom"/>
</dbReference>
<dbReference type="Proteomes" id="UP000008311">
    <property type="component" value="Unassembled WGS sequence"/>
</dbReference>
<evidence type="ECO:0000256" key="1">
    <source>
        <dbReference type="ARBA" id="ARBA00004141"/>
    </source>
</evidence>
<evidence type="ECO:0000259" key="8">
    <source>
        <dbReference type="Pfam" id="PF00892"/>
    </source>
</evidence>
<feature type="domain" description="EamA" evidence="8">
    <location>
        <begin position="17"/>
        <end position="153"/>
    </location>
</feature>
<feature type="transmembrane region" description="Helical" evidence="6">
    <location>
        <begin position="179"/>
        <end position="201"/>
    </location>
</feature>
<keyword evidence="4 6" id="KW-1133">Transmembrane helix</keyword>
<reference evidence="10" key="1">
    <citation type="journal article" date="2010" name="Nat. Biotechnol.">
        <title>Draft genome sequence of the oilseed species Ricinus communis.</title>
        <authorList>
            <person name="Chan A.P."/>
            <person name="Crabtree J."/>
            <person name="Zhao Q."/>
            <person name="Lorenzi H."/>
            <person name="Orvis J."/>
            <person name="Puiu D."/>
            <person name="Melake-Berhan A."/>
            <person name="Jones K.M."/>
            <person name="Redman J."/>
            <person name="Chen G."/>
            <person name="Cahoon E.B."/>
            <person name="Gedil M."/>
            <person name="Stanke M."/>
            <person name="Haas B.J."/>
            <person name="Wortman J.R."/>
            <person name="Fraser-Liggett C.M."/>
            <person name="Ravel J."/>
            <person name="Rabinowicz P.D."/>
        </authorList>
    </citation>
    <scope>NUCLEOTIDE SEQUENCE [LARGE SCALE GENOMIC DNA]</scope>
    <source>
        <strain evidence="10">cv. Hale</strain>
    </source>
</reference>
<evidence type="ECO:0000256" key="3">
    <source>
        <dbReference type="ARBA" id="ARBA00022692"/>
    </source>
</evidence>
<feature type="signal peptide" evidence="7">
    <location>
        <begin position="1"/>
        <end position="25"/>
    </location>
</feature>
<feature type="transmembrane region" description="Helical" evidence="6">
    <location>
        <begin position="75"/>
        <end position="97"/>
    </location>
</feature>
<evidence type="ECO:0000256" key="6">
    <source>
        <dbReference type="RuleBase" id="RU363077"/>
    </source>
</evidence>
<evidence type="ECO:0000256" key="4">
    <source>
        <dbReference type="ARBA" id="ARBA00022989"/>
    </source>
</evidence>
<dbReference type="EMBL" id="EQ974277">
    <property type="protein sequence ID" value="EEF30977.1"/>
    <property type="molecule type" value="Genomic_DNA"/>
</dbReference>
<dbReference type="Pfam" id="PF00892">
    <property type="entry name" value="EamA"/>
    <property type="match status" value="2"/>
</dbReference>
<evidence type="ECO:0000256" key="7">
    <source>
        <dbReference type="SAM" id="SignalP"/>
    </source>
</evidence>
<proteinExistence type="inferred from homology"/>
<dbReference type="PANTHER" id="PTHR31218">
    <property type="entry name" value="WAT1-RELATED PROTEIN"/>
    <property type="match status" value="1"/>
</dbReference>
<feature type="transmembrane region" description="Helical" evidence="6">
    <location>
        <begin position="41"/>
        <end position="63"/>
    </location>
</feature>
<sequence>MGFMPCNIRSLLPFVGMVVAMLAQASNMEVTKLALSQGINKYVIIVYSDALSTLVLLPCSFIIHRSDRTPLDFSLLCKFFLLSVFGWCAQICGYVGLQYSSPTLGTAMLNLIPAFTFILAIIFRLEKLDRRSKSSIAKSLGTIVSIAGAFVVTFYEGPTVFGIASHIKESHQLFHSPQFFWMIGALFLAAEALMDSAWYILQTFILKKFPAVLIIICYLCFFNTVLSAIFALIVVEDRNSWKIKPNIGLATILYTAVIGLAFRISLVAWCLSRTGPLYVTLFKPLAIIFAVIMDAIILGDPLCLGSLIGAIIIVTGFYWVMWGKAKEEKAGDDSAVGSCESSSDNVPLLGDLAEEI</sequence>
<comment type="subcellular location">
    <subcellularLocation>
        <location evidence="1 6">Membrane</location>
        <topology evidence="1 6">Multi-pass membrane protein</topology>
    </subcellularLocation>
</comment>
<keyword evidence="7" id="KW-0732">Signal</keyword>
<protein>
    <recommendedName>
        <fullName evidence="6">WAT1-related protein</fullName>
    </recommendedName>
</protein>
<keyword evidence="5 6" id="KW-0472">Membrane</keyword>
<feature type="transmembrane region" description="Helical" evidence="6">
    <location>
        <begin position="247"/>
        <end position="271"/>
    </location>
</feature>
<dbReference type="GO" id="GO:0022857">
    <property type="term" value="F:transmembrane transporter activity"/>
    <property type="evidence" value="ECO:0007669"/>
    <property type="project" value="InterPro"/>
</dbReference>